<evidence type="ECO:0000313" key="2">
    <source>
        <dbReference type="Proteomes" id="UP001196068"/>
    </source>
</evidence>
<dbReference type="Proteomes" id="UP001196068">
    <property type="component" value="Unassembled WGS sequence"/>
</dbReference>
<keyword evidence="2" id="KW-1185">Reference proteome</keyword>
<reference evidence="1" key="2">
    <citation type="journal article" date="2021" name="Syst. Appl. Microbiol.">
        <title>Roseomonas hellenica sp. nov., isolated from roots of wild-growing Alkanna tinctoria.</title>
        <authorList>
            <person name="Rat A."/>
            <person name="Naranjo H.D."/>
            <person name="Lebbe L."/>
            <person name="Cnockaert M."/>
            <person name="Krigas N."/>
            <person name="Grigoriadou K."/>
            <person name="Maloupa E."/>
            <person name="Willems A."/>
        </authorList>
    </citation>
    <scope>NUCLEOTIDE SEQUENCE</scope>
    <source>
        <strain evidence="1">LMG 28251</strain>
    </source>
</reference>
<sequence length="59" mass="6389">MTSMIQPGMRVRHPGQPDWGVGQVQSVVGDRVTVNFENAGKLLINTAVVSLDVEDDAPR</sequence>
<comment type="caution">
    <text evidence="1">The sequence shown here is derived from an EMBL/GenBank/DDBJ whole genome shotgun (WGS) entry which is preliminary data.</text>
</comment>
<organism evidence="1 2">
    <name type="scientific">Plastoroseomonas arctica</name>
    <dbReference type="NCBI Taxonomy" id="1509237"/>
    <lineage>
        <taxon>Bacteria</taxon>
        <taxon>Pseudomonadati</taxon>
        <taxon>Pseudomonadota</taxon>
        <taxon>Alphaproteobacteria</taxon>
        <taxon>Acetobacterales</taxon>
        <taxon>Acetobacteraceae</taxon>
        <taxon>Plastoroseomonas</taxon>
    </lineage>
</organism>
<dbReference type="AlphaFoldDB" id="A0AAF1K303"/>
<dbReference type="RefSeq" id="WP_211874680.1">
    <property type="nucleotide sequence ID" value="NZ_JAAEDH010000013.1"/>
</dbReference>
<dbReference type="Pfam" id="PF12073">
    <property type="entry name" value="DUF3553"/>
    <property type="match status" value="1"/>
</dbReference>
<dbReference type="EMBL" id="JAAEDH010000013">
    <property type="protein sequence ID" value="MBR0655833.1"/>
    <property type="molecule type" value="Genomic_DNA"/>
</dbReference>
<name>A0AAF1K303_9PROT</name>
<evidence type="ECO:0000313" key="1">
    <source>
        <dbReference type="EMBL" id="MBR0655833.1"/>
    </source>
</evidence>
<protein>
    <submittedName>
        <fullName evidence="1">DUF3553 domain-containing protein</fullName>
    </submittedName>
</protein>
<reference evidence="1" key="1">
    <citation type="submission" date="2020-01" db="EMBL/GenBank/DDBJ databases">
        <authorList>
            <person name="Rat A."/>
        </authorList>
    </citation>
    <scope>NUCLEOTIDE SEQUENCE</scope>
    <source>
        <strain evidence="1">LMG 28251</strain>
    </source>
</reference>
<gene>
    <name evidence="1" type="ORF">GXW79_12190</name>
</gene>
<accession>A0AAF1K303</accession>
<proteinExistence type="predicted"/>
<dbReference type="InterPro" id="IPR021938">
    <property type="entry name" value="DUF3553"/>
</dbReference>